<evidence type="ECO:0000313" key="1">
    <source>
        <dbReference type="EMBL" id="CAB4188366.1"/>
    </source>
</evidence>
<reference evidence="1" key="1">
    <citation type="submission" date="2020-05" db="EMBL/GenBank/DDBJ databases">
        <authorList>
            <person name="Chiriac C."/>
            <person name="Salcher M."/>
            <person name="Ghai R."/>
            <person name="Kavagutti S V."/>
        </authorList>
    </citation>
    <scope>NUCLEOTIDE SEQUENCE</scope>
</reference>
<sequence>MKAKEKAWQLYSNYFDIIENGKQEGSLIEVHIKAINAALYAVDEALVNAPLDIMQDFDGTGEFYSVKAYYHHVKNEILKLNATQPKTTQSV</sequence>
<name>A0A6J5R147_9CAUD</name>
<proteinExistence type="predicted"/>
<organism evidence="1">
    <name type="scientific">uncultured Caudovirales phage</name>
    <dbReference type="NCBI Taxonomy" id="2100421"/>
    <lineage>
        <taxon>Viruses</taxon>
        <taxon>Duplodnaviria</taxon>
        <taxon>Heunggongvirae</taxon>
        <taxon>Uroviricota</taxon>
        <taxon>Caudoviricetes</taxon>
        <taxon>Peduoviridae</taxon>
        <taxon>Maltschvirus</taxon>
        <taxon>Maltschvirus maltsch</taxon>
    </lineage>
</organism>
<gene>
    <name evidence="1" type="ORF">UFOVP1175_17</name>
</gene>
<protein>
    <submittedName>
        <fullName evidence="1">Uncharacterized protein</fullName>
    </submittedName>
</protein>
<accession>A0A6J5R147</accession>
<dbReference type="EMBL" id="LR797129">
    <property type="protein sequence ID" value="CAB4188366.1"/>
    <property type="molecule type" value="Genomic_DNA"/>
</dbReference>